<evidence type="ECO:0000256" key="4">
    <source>
        <dbReference type="ARBA" id="ARBA00022840"/>
    </source>
</evidence>
<organism evidence="7 8">
    <name type="scientific">Pendulispora albinea</name>
    <dbReference type="NCBI Taxonomy" id="2741071"/>
    <lineage>
        <taxon>Bacteria</taxon>
        <taxon>Pseudomonadati</taxon>
        <taxon>Myxococcota</taxon>
        <taxon>Myxococcia</taxon>
        <taxon>Myxococcales</taxon>
        <taxon>Sorangiineae</taxon>
        <taxon>Pendulisporaceae</taxon>
        <taxon>Pendulispora</taxon>
    </lineage>
</organism>
<dbReference type="PROSITE" id="PS00108">
    <property type="entry name" value="PROTEIN_KINASE_ST"/>
    <property type="match status" value="1"/>
</dbReference>
<keyword evidence="8" id="KW-1185">Reference proteome</keyword>
<name>A0ABZ2LQC5_9BACT</name>
<dbReference type="SMART" id="SM00220">
    <property type="entry name" value="S_TKc"/>
    <property type="match status" value="1"/>
</dbReference>
<feature type="region of interest" description="Disordered" evidence="5">
    <location>
        <begin position="378"/>
        <end position="435"/>
    </location>
</feature>
<accession>A0ABZ2LQC5</accession>
<dbReference type="Gene3D" id="1.10.510.10">
    <property type="entry name" value="Transferase(Phosphotransferase) domain 1"/>
    <property type="match status" value="1"/>
</dbReference>
<dbReference type="RefSeq" id="WP_394820968.1">
    <property type="nucleotide sequence ID" value="NZ_CP089984.1"/>
</dbReference>
<dbReference type="PANTHER" id="PTHR43289:SF6">
    <property type="entry name" value="SERINE_THREONINE-PROTEIN KINASE NEKL-3"/>
    <property type="match status" value="1"/>
</dbReference>
<keyword evidence="1" id="KW-0808">Transferase</keyword>
<dbReference type="Pfam" id="PF00069">
    <property type="entry name" value="Pkinase"/>
    <property type="match status" value="1"/>
</dbReference>
<gene>
    <name evidence="7" type="ORF">LZC94_26205</name>
</gene>
<dbReference type="EMBL" id="CP089984">
    <property type="protein sequence ID" value="WXB11351.1"/>
    <property type="molecule type" value="Genomic_DNA"/>
</dbReference>
<evidence type="ECO:0000256" key="5">
    <source>
        <dbReference type="SAM" id="MobiDB-lite"/>
    </source>
</evidence>
<dbReference type="GO" id="GO:0004674">
    <property type="term" value="F:protein serine/threonine kinase activity"/>
    <property type="evidence" value="ECO:0007669"/>
    <property type="project" value="UniProtKB-KW"/>
</dbReference>
<keyword evidence="4" id="KW-0067">ATP-binding</keyword>
<evidence type="ECO:0000256" key="1">
    <source>
        <dbReference type="ARBA" id="ARBA00022679"/>
    </source>
</evidence>
<evidence type="ECO:0000313" key="8">
    <source>
        <dbReference type="Proteomes" id="UP001370348"/>
    </source>
</evidence>
<evidence type="ECO:0000256" key="2">
    <source>
        <dbReference type="ARBA" id="ARBA00022741"/>
    </source>
</evidence>
<dbReference type="InterPro" id="IPR008271">
    <property type="entry name" value="Ser/Thr_kinase_AS"/>
</dbReference>
<dbReference type="InterPro" id="IPR011009">
    <property type="entry name" value="Kinase-like_dom_sf"/>
</dbReference>
<dbReference type="PROSITE" id="PS50011">
    <property type="entry name" value="PROTEIN_KINASE_DOM"/>
    <property type="match status" value="1"/>
</dbReference>
<proteinExistence type="predicted"/>
<dbReference type="CDD" id="cd14014">
    <property type="entry name" value="STKc_PknB_like"/>
    <property type="match status" value="1"/>
</dbReference>
<dbReference type="Proteomes" id="UP001370348">
    <property type="component" value="Chromosome"/>
</dbReference>
<dbReference type="PANTHER" id="PTHR43289">
    <property type="entry name" value="MITOGEN-ACTIVATED PROTEIN KINASE KINASE KINASE 20-RELATED"/>
    <property type="match status" value="1"/>
</dbReference>
<keyword evidence="3 7" id="KW-0418">Kinase</keyword>
<evidence type="ECO:0000256" key="3">
    <source>
        <dbReference type="ARBA" id="ARBA00022777"/>
    </source>
</evidence>
<dbReference type="SUPFAM" id="SSF56112">
    <property type="entry name" value="Protein kinase-like (PK-like)"/>
    <property type="match status" value="1"/>
</dbReference>
<keyword evidence="7" id="KW-0723">Serine/threonine-protein kinase</keyword>
<dbReference type="Gene3D" id="3.30.200.20">
    <property type="entry name" value="Phosphorylase Kinase, domain 1"/>
    <property type="match status" value="1"/>
</dbReference>
<feature type="compositionally biased region" description="Low complexity" evidence="5">
    <location>
        <begin position="381"/>
        <end position="402"/>
    </location>
</feature>
<evidence type="ECO:0000313" key="7">
    <source>
        <dbReference type="EMBL" id="WXB11351.1"/>
    </source>
</evidence>
<dbReference type="InterPro" id="IPR000719">
    <property type="entry name" value="Prot_kinase_dom"/>
</dbReference>
<reference evidence="7 8" key="1">
    <citation type="submission" date="2021-12" db="EMBL/GenBank/DDBJ databases">
        <title>Discovery of the Pendulisporaceae a myxobacterial family with distinct sporulation behavior and unique specialized metabolism.</title>
        <authorList>
            <person name="Garcia R."/>
            <person name="Popoff A."/>
            <person name="Bader C.D."/>
            <person name="Loehr J."/>
            <person name="Walesch S."/>
            <person name="Walt C."/>
            <person name="Boldt J."/>
            <person name="Bunk B."/>
            <person name="Haeckl F.J.F.P.J."/>
            <person name="Gunesch A.P."/>
            <person name="Birkelbach J."/>
            <person name="Nuebel U."/>
            <person name="Pietschmann T."/>
            <person name="Bach T."/>
            <person name="Mueller R."/>
        </authorList>
    </citation>
    <scope>NUCLEOTIDE SEQUENCE [LARGE SCALE GENOMIC DNA]</scope>
    <source>
        <strain evidence="7 8">MSr11954</strain>
    </source>
</reference>
<evidence type="ECO:0000259" key="6">
    <source>
        <dbReference type="PROSITE" id="PS50011"/>
    </source>
</evidence>
<feature type="domain" description="Protein kinase" evidence="6">
    <location>
        <begin position="6"/>
        <end position="272"/>
    </location>
</feature>
<protein>
    <submittedName>
        <fullName evidence="7">Serine/threonine protein kinase</fullName>
    </submittedName>
</protein>
<sequence>MINDNLRLVCPIAEGGMGSVWRARHLGLDLPVAMKFMSPNIFRNAPDAVDRFTREARAAAQLRHPNVIRIYDFRFQSLGGEPPYIVMELLEGEDLERRIRKCGKLDLQEVTSIVLAVASVLDAAHEHGIVHRDIKPENIFLEGPERTVKVLDFGVAKVQRELEEYVGEEEGMMFGTPFFMSPEQFANASDVDGRCDLWALAVVAYEALTGRMPFGGMTLSAIFLAAVRASYTAPSELRPELGPAIDAWFRKAFAVAIEDRFASAREMGEAFARAASPRPEGEMQGTWRQFAELSRSRGRFRKSTTASVAVALGALVTVGLAGWSPPVGSASAPRVSFERDSDAVRAAPIAPTDVVRSRTAPLPSCAVPFRSELPARPAPLPHHALGAASAPEKLPAAAASEPGADETYLQQREEEADPLWFQSPVPITRIQHDDT</sequence>
<keyword evidence="2" id="KW-0547">Nucleotide-binding</keyword>